<sequence length="200" mass="22885">MATSSGRTRTRLSPEQRKEQLLKFALESFSKRGIGRAGHADIADMAHVSVATVFNYFSTREELVDAVLNEAEREFHQLILESTNAEYQDVRSVLSHVAVQLIDAALEDKDWLKVWFEWSTSIRDDIWPNFVQGKNVVLDRFTVLFAQGIESKELETTHTPLELARMFDGICYILYLQTHQQPDKDALARQADGYIDMLCS</sequence>
<evidence type="ECO:0000256" key="3">
    <source>
        <dbReference type="ARBA" id="ARBA00023163"/>
    </source>
</evidence>
<keyword evidence="1" id="KW-0805">Transcription regulation</keyword>
<gene>
    <name evidence="6" type="ORF">SAMN03084138_04163</name>
</gene>
<dbReference type="InterPro" id="IPR050109">
    <property type="entry name" value="HTH-type_TetR-like_transc_reg"/>
</dbReference>
<dbReference type="PANTHER" id="PTHR30055:SF234">
    <property type="entry name" value="HTH-TYPE TRANSCRIPTIONAL REGULATOR BETI"/>
    <property type="match status" value="1"/>
</dbReference>
<dbReference type="InterPro" id="IPR001647">
    <property type="entry name" value="HTH_TetR"/>
</dbReference>
<evidence type="ECO:0000313" key="7">
    <source>
        <dbReference type="Proteomes" id="UP000182692"/>
    </source>
</evidence>
<dbReference type="RefSeq" id="WP_017008082.1">
    <property type="nucleotide sequence ID" value="NZ_FOWR01000044.1"/>
</dbReference>
<dbReference type="Proteomes" id="UP000182692">
    <property type="component" value="Unassembled WGS sequence"/>
</dbReference>
<evidence type="ECO:0000256" key="1">
    <source>
        <dbReference type="ARBA" id="ARBA00023015"/>
    </source>
</evidence>
<name>A0A1I5W409_9GAMM</name>
<dbReference type="EMBL" id="FOWR01000044">
    <property type="protein sequence ID" value="SFQ14423.1"/>
    <property type="molecule type" value="Genomic_DNA"/>
</dbReference>
<dbReference type="GO" id="GO:0000976">
    <property type="term" value="F:transcription cis-regulatory region binding"/>
    <property type="evidence" value="ECO:0007669"/>
    <property type="project" value="TreeGrafter"/>
</dbReference>
<dbReference type="OrthoDB" id="155497at2"/>
<dbReference type="SUPFAM" id="SSF46689">
    <property type="entry name" value="Homeodomain-like"/>
    <property type="match status" value="1"/>
</dbReference>
<dbReference type="GO" id="GO:0003700">
    <property type="term" value="F:DNA-binding transcription factor activity"/>
    <property type="evidence" value="ECO:0007669"/>
    <property type="project" value="TreeGrafter"/>
</dbReference>
<evidence type="ECO:0000313" key="6">
    <source>
        <dbReference type="EMBL" id="SFQ14423.1"/>
    </source>
</evidence>
<dbReference type="STRING" id="1121869.SAMN03084138_04163"/>
<keyword evidence="3" id="KW-0804">Transcription</keyword>
<proteinExistence type="predicted"/>
<dbReference type="PRINTS" id="PR00455">
    <property type="entry name" value="HTHTETR"/>
</dbReference>
<dbReference type="PROSITE" id="PS50977">
    <property type="entry name" value="HTH_TETR_2"/>
    <property type="match status" value="1"/>
</dbReference>
<evidence type="ECO:0000256" key="2">
    <source>
        <dbReference type="ARBA" id="ARBA00023125"/>
    </source>
</evidence>
<keyword evidence="2 4" id="KW-0238">DNA-binding</keyword>
<dbReference type="Gene3D" id="1.10.357.10">
    <property type="entry name" value="Tetracycline Repressor, domain 2"/>
    <property type="match status" value="1"/>
</dbReference>
<evidence type="ECO:0000256" key="4">
    <source>
        <dbReference type="PROSITE-ProRule" id="PRU00335"/>
    </source>
</evidence>
<dbReference type="GeneID" id="35873311"/>
<dbReference type="InterPro" id="IPR009057">
    <property type="entry name" value="Homeodomain-like_sf"/>
</dbReference>
<organism evidence="6 7">
    <name type="scientific">Enterovibrio norvegicus DSM 15893</name>
    <dbReference type="NCBI Taxonomy" id="1121869"/>
    <lineage>
        <taxon>Bacteria</taxon>
        <taxon>Pseudomonadati</taxon>
        <taxon>Pseudomonadota</taxon>
        <taxon>Gammaproteobacteria</taxon>
        <taxon>Vibrionales</taxon>
        <taxon>Vibrionaceae</taxon>
        <taxon>Enterovibrio</taxon>
    </lineage>
</organism>
<dbReference type="Pfam" id="PF00440">
    <property type="entry name" value="TetR_N"/>
    <property type="match status" value="1"/>
</dbReference>
<evidence type="ECO:0000259" key="5">
    <source>
        <dbReference type="PROSITE" id="PS50977"/>
    </source>
</evidence>
<accession>A0A1I5W409</accession>
<dbReference type="SUPFAM" id="SSF48498">
    <property type="entry name" value="Tetracyclin repressor-like, C-terminal domain"/>
    <property type="match status" value="1"/>
</dbReference>
<dbReference type="AlphaFoldDB" id="A0A1I5W409"/>
<protein>
    <submittedName>
        <fullName evidence="6">Transcriptional regulator, TetR family</fullName>
    </submittedName>
</protein>
<dbReference type="PANTHER" id="PTHR30055">
    <property type="entry name" value="HTH-TYPE TRANSCRIPTIONAL REGULATOR RUTR"/>
    <property type="match status" value="1"/>
</dbReference>
<dbReference type="InterPro" id="IPR036271">
    <property type="entry name" value="Tet_transcr_reg_TetR-rel_C_sf"/>
</dbReference>
<feature type="DNA-binding region" description="H-T-H motif" evidence="4">
    <location>
        <begin position="38"/>
        <end position="57"/>
    </location>
</feature>
<feature type="domain" description="HTH tetR-type" evidence="5">
    <location>
        <begin position="15"/>
        <end position="75"/>
    </location>
</feature>
<reference evidence="6 7" key="1">
    <citation type="submission" date="2016-10" db="EMBL/GenBank/DDBJ databases">
        <authorList>
            <person name="de Groot N.N."/>
        </authorList>
    </citation>
    <scope>NUCLEOTIDE SEQUENCE [LARGE SCALE GENOMIC DNA]</scope>
    <source>
        <strain evidence="6 7">DSM 15893</strain>
    </source>
</reference>